<dbReference type="InterPro" id="IPR010743">
    <property type="entry name" value="Methionine_synth_MetW"/>
</dbReference>
<proteinExistence type="predicted"/>
<evidence type="ECO:0000313" key="1">
    <source>
        <dbReference type="EMBL" id="AAW59991.1"/>
    </source>
</evidence>
<organism evidence="1 2">
    <name type="scientific">Gluconobacter oxydans (strain 621H)</name>
    <name type="common">Gluconobacter suboxydans</name>
    <dbReference type="NCBI Taxonomy" id="290633"/>
    <lineage>
        <taxon>Bacteria</taxon>
        <taxon>Pseudomonadati</taxon>
        <taxon>Pseudomonadota</taxon>
        <taxon>Alphaproteobacteria</taxon>
        <taxon>Acetobacterales</taxon>
        <taxon>Acetobacteraceae</taxon>
        <taxon>Gluconobacter</taxon>
    </lineage>
</organism>
<dbReference type="EMBL" id="CP000009">
    <property type="protein sequence ID" value="AAW59991.1"/>
    <property type="molecule type" value="Genomic_DNA"/>
</dbReference>
<sequence>MRVDQRLIAEMIAPRARVLDVGSGDGTLIDYLYRTRSCDARGIEIDMQNVTQSVAHGLPVMHGDADHDLADYPDDTFDYVVLQRTLQAVERPREVLRQMLRIGRHAIVSFPNFGHWRLRLQLLTTGRMPMTPVWNTPGIPHRIFIPARSGTFSCSARKRVMSFSSGWRSMRMVPVPRGVVPSGWPICSVNRPCSCSSVRDTDRAILMGPFSYFATFALRYG</sequence>
<dbReference type="InterPro" id="IPR029063">
    <property type="entry name" value="SAM-dependent_MTases_sf"/>
</dbReference>
<gene>
    <name evidence="1" type="ordered locus">GOX0202</name>
</gene>
<dbReference type="Proteomes" id="UP000006375">
    <property type="component" value="Chromosome"/>
</dbReference>
<dbReference type="Gene3D" id="3.40.50.150">
    <property type="entry name" value="Vaccinia Virus protein VP39"/>
    <property type="match status" value="1"/>
</dbReference>
<dbReference type="SUPFAM" id="SSF53335">
    <property type="entry name" value="S-adenosyl-L-methionine-dependent methyltransferases"/>
    <property type="match status" value="1"/>
</dbReference>
<protein>
    <submittedName>
        <fullName evidence="1">MetW protein, involved in methionine biosynthesis</fullName>
    </submittedName>
</protein>
<evidence type="ECO:0000313" key="2">
    <source>
        <dbReference type="Proteomes" id="UP000006375"/>
    </source>
</evidence>
<dbReference type="Pfam" id="PF07021">
    <property type="entry name" value="MetW"/>
    <property type="match status" value="1"/>
</dbReference>
<reference evidence="1 2" key="1">
    <citation type="journal article" date="2005" name="Nat. Biotechnol.">
        <title>Complete genome sequence of the acetic acid bacterium Gluconobacter oxydans.</title>
        <authorList>
            <person name="Prust C."/>
            <person name="Hoffmeister M."/>
            <person name="Liesegang H."/>
            <person name="Wiezer A."/>
            <person name="Fricke W.F."/>
            <person name="Ehrenreich A."/>
            <person name="Gottschalk G."/>
            <person name="Deppenmeier U."/>
        </authorList>
    </citation>
    <scope>NUCLEOTIDE SEQUENCE [LARGE SCALE GENOMIC DNA]</scope>
    <source>
        <strain evidence="1 2">621H</strain>
    </source>
</reference>
<dbReference type="AlphaFoldDB" id="Q5FUF5"/>
<dbReference type="eggNOG" id="COG2226">
    <property type="taxonomic scope" value="Bacteria"/>
</dbReference>
<dbReference type="HOGENOM" id="CLU_1249156_0_0_5"/>
<dbReference type="KEGG" id="gox:GOX0202"/>
<dbReference type="CDD" id="cd02440">
    <property type="entry name" value="AdoMet_MTases"/>
    <property type="match status" value="1"/>
</dbReference>
<name>Q5FUF5_GLUOX</name>
<keyword evidence="2" id="KW-1185">Reference proteome</keyword>
<dbReference type="STRING" id="290633.GOX0202"/>
<accession>Q5FUF5</accession>